<evidence type="ECO:0000313" key="15">
    <source>
        <dbReference type="Proteomes" id="UP000091820"/>
    </source>
</evidence>
<dbReference type="PROSITE" id="PS00178">
    <property type="entry name" value="AA_TRNA_LIGASE_I"/>
    <property type="match status" value="1"/>
</dbReference>
<keyword evidence="6 13" id="KW-0547">Nucleotide-binding</keyword>
<dbReference type="FunFam" id="3.40.50.620:FF:000107">
    <property type="entry name" value="Tyrosine--tRNA ligase"/>
    <property type="match status" value="1"/>
</dbReference>
<evidence type="ECO:0000256" key="4">
    <source>
        <dbReference type="ARBA" id="ARBA00011738"/>
    </source>
</evidence>
<organism evidence="14 15">
    <name type="scientific">Glossina brevipalpis</name>
    <dbReference type="NCBI Taxonomy" id="37001"/>
    <lineage>
        <taxon>Eukaryota</taxon>
        <taxon>Metazoa</taxon>
        <taxon>Ecdysozoa</taxon>
        <taxon>Arthropoda</taxon>
        <taxon>Hexapoda</taxon>
        <taxon>Insecta</taxon>
        <taxon>Pterygota</taxon>
        <taxon>Neoptera</taxon>
        <taxon>Endopterygota</taxon>
        <taxon>Diptera</taxon>
        <taxon>Brachycera</taxon>
        <taxon>Muscomorpha</taxon>
        <taxon>Hippoboscoidea</taxon>
        <taxon>Glossinidae</taxon>
        <taxon>Glossina</taxon>
    </lineage>
</organism>
<sequence length="465" mass="52989">MFLRTYLKLSKFEYAVLYKRFYSHRNILLLTERGFFQDLFPDTAGPQMTKVFENSPQTIYAGFDPTADSLHVGNLLVIMGLLHCQRAGHRPIALLGGATALIGDPSGRKTERTELKRSLAEHNLEAIKNQLTRIFKNHEDSSLWDDKIHQRPLTRLKLVNNADWYETLNIIDFINQNGRHFRLGQMLSRTSVQSRLEAEGGMSFAEFTYQAFQAYDWLHLLRNYNCRFQLGGSDQMGNLMSGHELISRAERKTEVFGLTLPLITNEEGDKFGKSGGTAVWLDPEKTSAFALYQFFVRRPDAEVEKLLKLFTFLSLPQIETLMREHKKEPEKRKAQTILAEDITLLVHGENGLKQAERITTALYKGNVEGLAELDCKEIQQTLAGATLVELLAEPDVTVLQLAMKAKCFPTEADAIRIITAGGFYINQKRSQNIAEIISHGIHVLRNGLTILRVGKRNFYIVRWLK</sequence>
<accession>A0A1A9WQR0</accession>
<dbReference type="InterPro" id="IPR014729">
    <property type="entry name" value="Rossmann-like_a/b/a_fold"/>
</dbReference>
<dbReference type="Gene3D" id="3.10.290.10">
    <property type="entry name" value="RNA-binding S4 domain"/>
    <property type="match status" value="1"/>
</dbReference>
<dbReference type="GO" id="GO:0004831">
    <property type="term" value="F:tyrosine-tRNA ligase activity"/>
    <property type="evidence" value="ECO:0007669"/>
    <property type="project" value="UniProtKB-EC"/>
</dbReference>
<dbReference type="AlphaFoldDB" id="A0A1A9WQR0"/>
<dbReference type="PANTHER" id="PTHR11766">
    <property type="entry name" value="TYROSYL-TRNA SYNTHETASE"/>
    <property type="match status" value="1"/>
</dbReference>
<dbReference type="EnsemblMetazoa" id="GBRI028477-RA">
    <property type="protein sequence ID" value="GBRI028477-PA"/>
    <property type="gene ID" value="GBRI028477"/>
</dbReference>
<dbReference type="InterPro" id="IPR002307">
    <property type="entry name" value="Tyr-tRNA-ligase"/>
</dbReference>
<keyword evidence="8 13" id="KW-0648">Protein biosynthesis</keyword>
<dbReference type="InterPro" id="IPR024088">
    <property type="entry name" value="Tyr-tRNA-ligase_bac-type"/>
</dbReference>
<dbReference type="HAMAP" id="MF_02006">
    <property type="entry name" value="Tyr_tRNA_synth_type1"/>
    <property type="match status" value="1"/>
</dbReference>
<dbReference type="SUPFAM" id="SSF55174">
    <property type="entry name" value="Alpha-L RNA-binding motif"/>
    <property type="match status" value="1"/>
</dbReference>
<keyword evidence="9" id="KW-0809">Transit peptide</keyword>
<evidence type="ECO:0000256" key="11">
    <source>
        <dbReference type="ARBA" id="ARBA00023146"/>
    </source>
</evidence>
<proteinExistence type="inferred from homology"/>
<keyword evidence="15" id="KW-1185">Reference proteome</keyword>
<evidence type="ECO:0000256" key="3">
    <source>
        <dbReference type="ARBA" id="ARBA00005594"/>
    </source>
</evidence>
<dbReference type="GO" id="GO:0006437">
    <property type="term" value="P:tyrosyl-tRNA aminoacylation"/>
    <property type="evidence" value="ECO:0007669"/>
    <property type="project" value="InterPro"/>
</dbReference>
<dbReference type="Pfam" id="PF00579">
    <property type="entry name" value="tRNA-synt_1b"/>
    <property type="match status" value="1"/>
</dbReference>
<protein>
    <recommendedName>
        <fullName evidence="13">Tyrosine--tRNA ligase</fullName>
        <ecNumber evidence="13">6.1.1.1</ecNumber>
    </recommendedName>
    <alternativeName>
        <fullName evidence="13">Tyrosyl-tRNA synthetase</fullName>
    </alternativeName>
</protein>
<evidence type="ECO:0000256" key="7">
    <source>
        <dbReference type="ARBA" id="ARBA00022840"/>
    </source>
</evidence>
<evidence type="ECO:0000256" key="12">
    <source>
        <dbReference type="ARBA" id="ARBA00048248"/>
    </source>
</evidence>
<dbReference type="PRINTS" id="PR01040">
    <property type="entry name" value="TRNASYNTHTYR"/>
</dbReference>
<comment type="function">
    <text evidence="1">Catalyzes the attachment of tyrosine to tRNA(Tyr) in a two-step reaction: tyrosine is first activated by ATP to form Tyr-AMP and then transferred to the acceptor end of tRNA(Tyr).</text>
</comment>
<comment type="similarity">
    <text evidence="3 13">Belongs to the class-I aminoacyl-tRNA synthetase family.</text>
</comment>
<evidence type="ECO:0000313" key="14">
    <source>
        <dbReference type="EnsemblMetazoa" id="GBRI028477-PA"/>
    </source>
</evidence>
<dbReference type="GO" id="GO:0005524">
    <property type="term" value="F:ATP binding"/>
    <property type="evidence" value="ECO:0007669"/>
    <property type="project" value="UniProtKB-KW"/>
</dbReference>
<comment type="subcellular location">
    <subcellularLocation>
        <location evidence="2">Mitochondrion matrix</location>
    </subcellularLocation>
</comment>
<comment type="catalytic activity">
    <reaction evidence="12 13">
        <text>tRNA(Tyr) + L-tyrosine + ATP = L-tyrosyl-tRNA(Tyr) + AMP + diphosphate + H(+)</text>
        <dbReference type="Rhea" id="RHEA:10220"/>
        <dbReference type="Rhea" id="RHEA-COMP:9706"/>
        <dbReference type="Rhea" id="RHEA-COMP:9707"/>
        <dbReference type="ChEBI" id="CHEBI:15378"/>
        <dbReference type="ChEBI" id="CHEBI:30616"/>
        <dbReference type="ChEBI" id="CHEBI:33019"/>
        <dbReference type="ChEBI" id="CHEBI:58315"/>
        <dbReference type="ChEBI" id="CHEBI:78442"/>
        <dbReference type="ChEBI" id="CHEBI:78536"/>
        <dbReference type="ChEBI" id="CHEBI:456215"/>
        <dbReference type="EC" id="6.1.1.1"/>
    </reaction>
</comment>
<keyword evidence="7 13" id="KW-0067">ATP-binding</keyword>
<dbReference type="VEuPathDB" id="VectorBase:GBRI028477"/>
<keyword evidence="5 13" id="KW-0436">Ligase</keyword>
<dbReference type="CDD" id="cd00805">
    <property type="entry name" value="TyrRS_core"/>
    <property type="match status" value="1"/>
</dbReference>
<comment type="subunit">
    <text evidence="4">Homodimer.</text>
</comment>
<reference evidence="14" key="2">
    <citation type="submission" date="2020-05" db="UniProtKB">
        <authorList>
            <consortium name="EnsemblMetazoa"/>
        </authorList>
    </citation>
    <scope>IDENTIFICATION</scope>
    <source>
        <strain evidence="14">IAEA</strain>
    </source>
</reference>
<evidence type="ECO:0000256" key="6">
    <source>
        <dbReference type="ARBA" id="ARBA00022741"/>
    </source>
</evidence>
<dbReference type="GO" id="GO:0005759">
    <property type="term" value="C:mitochondrial matrix"/>
    <property type="evidence" value="ECO:0007669"/>
    <property type="project" value="UniProtKB-SubCell"/>
</dbReference>
<evidence type="ECO:0000256" key="9">
    <source>
        <dbReference type="ARBA" id="ARBA00022946"/>
    </source>
</evidence>
<dbReference type="Gene3D" id="3.40.50.620">
    <property type="entry name" value="HUPs"/>
    <property type="match status" value="1"/>
</dbReference>
<dbReference type="FunFam" id="1.10.240.10:FF:000001">
    <property type="entry name" value="Tyrosine--tRNA ligase"/>
    <property type="match status" value="1"/>
</dbReference>
<dbReference type="GO" id="GO:0005829">
    <property type="term" value="C:cytosol"/>
    <property type="evidence" value="ECO:0007669"/>
    <property type="project" value="TreeGrafter"/>
</dbReference>
<dbReference type="InterPro" id="IPR036986">
    <property type="entry name" value="S4_RNA-bd_sf"/>
</dbReference>
<dbReference type="STRING" id="37001.A0A1A9WQR0"/>
<dbReference type="PANTHER" id="PTHR11766:SF0">
    <property type="entry name" value="TYROSINE--TRNA LIGASE, MITOCHONDRIAL"/>
    <property type="match status" value="1"/>
</dbReference>
<evidence type="ECO:0000256" key="1">
    <source>
        <dbReference type="ARBA" id="ARBA00002025"/>
    </source>
</evidence>
<evidence type="ECO:0000256" key="13">
    <source>
        <dbReference type="RuleBase" id="RU361234"/>
    </source>
</evidence>
<evidence type="ECO:0000256" key="10">
    <source>
        <dbReference type="ARBA" id="ARBA00023128"/>
    </source>
</evidence>
<dbReference type="EC" id="6.1.1.1" evidence="13"/>
<dbReference type="FunFam" id="3.10.290.10:FF:000017">
    <property type="entry name" value="Tyrosine--tRNA ligase"/>
    <property type="match status" value="1"/>
</dbReference>
<dbReference type="InterPro" id="IPR024107">
    <property type="entry name" value="Tyr-tRNA-ligase_bac_1"/>
</dbReference>
<name>A0A1A9WQR0_9MUSC</name>
<dbReference type="InterPro" id="IPR002305">
    <property type="entry name" value="aa-tRNA-synth_Ic"/>
</dbReference>
<keyword evidence="10" id="KW-0496">Mitochondrion</keyword>
<dbReference type="Proteomes" id="UP000091820">
    <property type="component" value="Unassembled WGS sequence"/>
</dbReference>
<dbReference type="GO" id="GO:0003723">
    <property type="term" value="F:RNA binding"/>
    <property type="evidence" value="ECO:0007669"/>
    <property type="project" value="InterPro"/>
</dbReference>
<reference evidence="15" key="1">
    <citation type="submission" date="2014-03" db="EMBL/GenBank/DDBJ databases">
        <authorList>
            <person name="Aksoy S."/>
            <person name="Warren W."/>
            <person name="Wilson R.K."/>
        </authorList>
    </citation>
    <scope>NUCLEOTIDE SEQUENCE [LARGE SCALE GENOMIC DNA]</scope>
    <source>
        <strain evidence="15">IAEA</strain>
    </source>
</reference>
<evidence type="ECO:0000256" key="5">
    <source>
        <dbReference type="ARBA" id="ARBA00022598"/>
    </source>
</evidence>
<dbReference type="NCBIfam" id="TIGR00234">
    <property type="entry name" value="tyrS"/>
    <property type="match status" value="1"/>
</dbReference>
<dbReference type="SUPFAM" id="SSF52374">
    <property type="entry name" value="Nucleotidylyl transferase"/>
    <property type="match status" value="1"/>
</dbReference>
<dbReference type="Gene3D" id="1.10.240.10">
    <property type="entry name" value="Tyrosyl-Transfer RNA Synthetase"/>
    <property type="match status" value="1"/>
</dbReference>
<dbReference type="InterPro" id="IPR001412">
    <property type="entry name" value="aa-tRNA-synth_I_CS"/>
</dbReference>
<keyword evidence="11 13" id="KW-0030">Aminoacyl-tRNA synthetase</keyword>
<evidence type="ECO:0000256" key="2">
    <source>
        <dbReference type="ARBA" id="ARBA00004305"/>
    </source>
</evidence>
<evidence type="ECO:0000256" key="8">
    <source>
        <dbReference type="ARBA" id="ARBA00022917"/>
    </source>
</evidence>